<gene>
    <name evidence="1" type="ORF">CIB84_008309</name>
</gene>
<evidence type="ECO:0000313" key="1">
    <source>
        <dbReference type="EMBL" id="POI27942.1"/>
    </source>
</evidence>
<dbReference type="Proteomes" id="UP000237246">
    <property type="component" value="Unassembled WGS sequence"/>
</dbReference>
<name>A0A2P4SV07_BAMTH</name>
<evidence type="ECO:0000313" key="2">
    <source>
        <dbReference type="Proteomes" id="UP000237246"/>
    </source>
</evidence>
<proteinExistence type="predicted"/>
<keyword evidence="2" id="KW-1185">Reference proteome</keyword>
<accession>A0A2P4SV07</accession>
<comment type="caution">
    <text evidence="1">The sequence shown here is derived from an EMBL/GenBank/DDBJ whole genome shotgun (WGS) entry which is preliminary data.</text>
</comment>
<sequence length="102" mass="11086">CASCSCSWPACYLPPRRDRPTWPCAGSCTDTAARTGGVCRSTPACPFPERPAQLGKQFPNGLFSVLKEGAATTALIETLILSTAYQQLTWWSHNNPVLRQSI</sequence>
<protein>
    <submittedName>
        <fullName evidence="1">Uncharacterized protein</fullName>
    </submittedName>
</protein>
<organism evidence="1 2">
    <name type="scientific">Bambusicola thoracicus</name>
    <name type="common">Chinese bamboo-partridge</name>
    <name type="synonym">Perdix thoracica</name>
    <dbReference type="NCBI Taxonomy" id="9083"/>
    <lineage>
        <taxon>Eukaryota</taxon>
        <taxon>Metazoa</taxon>
        <taxon>Chordata</taxon>
        <taxon>Craniata</taxon>
        <taxon>Vertebrata</taxon>
        <taxon>Euteleostomi</taxon>
        <taxon>Archelosauria</taxon>
        <taxon>Archosauria</taxon>
        <taxon>Dinosauria</taxon>
        <taxon>Saurischia</taxon>
        <taxon>Theropoda</taxon>
        <taxon>Coelurosauria</taxon>
        <taxon>Aves</taxon>
        <taxon>Neognathae</taxon>
        <taxon>Galloanserae</taxon>
        <taxon>Galliformes</taxon>
        <taxon>Phasianidae</taxon>
        <taxon>Perdicinae</taxon>
        <taxon>Bambusicola</taxon>
    </lineage>
</organism>
<dbReference type="AlphaFoldDB" id="A0A2P4SV07"/>
<dbReference type="EMBL" id="PPHD01021509">
    <property type="protein sequence ID" value="POI27942.1"/>
    <property type="molecule type" value="Genomic_DNA"/>
</dbReference>
<feature type="non-terminal residue" evidence="1">
    <location>
        <position position="1"/>
    </location>
</feature>
<reference evidence="1 2" key="1">
    <citation type="submission" date="2018-01" db="EMBL/GenBank/DDBJ databases">
        <title>Comparison of the Chinese Bamboo Partridge and Red Junglefowl genome sequences highlights the importance of demography in genome evolution.</title>
        <authorList>
            <person name="Tiley G.P."/>
            <person name="Kimball R.T."/>
            <person name="Braun E.L."/>
            <person name="Burleigh J.G."/>
        </authorList>
    </citation>
    <scope>NUCLEOTIDE SEQUENCE [LARGE SCALE GENOMIC DNA]</scope>
    <source>
        <strain evidence="1">RTK389</strain>
        <tissue evidence="1">Blood</tissue>
    </source>
</reference>